<evidence type="ECO:0000313" key="2">
    <source>
        <dbReference type="EMBL" id="GAG73556.1"/>
    </source>
</evidence>
<sequence>MSVLDHVPGKGDSSNGSEYACEGGGFEDEYPGIYEIIARQRYQGNLRKTGKLLIFVDCGKASLCVTDVAGVQIAFYKAESISEALSGLERALQAGKVDWRPDRRRNG</sequence>
<organism evidence="2">
    <name type="scientific">marine sediment metagenome</name>
    <dbReference type="NCBI Taxonomy" id="412755"/>
    <lineage>
        <taxon>unclassified sequences</taxon>
        <taxon>metagenomes</taxon>
        <taxon>ecological metagenomes</taxon>
    </lineage>
</organism>
<comment type="caution">
    <text evidence="2">The sequence shown here is derived from an EMBL/GenBank/DDBJ whole genome shotgun (WGS) entry which is preliminary data.</text>
</comment>
<proteinExistence type="predicted"/>
<dbReference type="AlphaFoldDB" id="X1BN66"/>
<gene>
    <name evidence="2" type="ORF">S01H4_06106</name>
</gene>
<evidence type="ECO:0000256" key="1">
    <source>
        <dbReference type="SAM" id="MobiDB-lite"/>
    </source>
</evidence>
<feature type="region of interest" description="Disordered" evidence="1">
    <location>
        <begin position="1"/>
        <end position="22"/>
    </location>
</feature>
<name>X1BN66_9ZZZZ</name>
<protein>
    <submittedName>
        <fullName evidence="2">Uncharacterized protein</fullName>
    </submittedName>
</protein>
<reference evidence="2" key="1">
    <citation type="journal article" date="2014" name="Front. Microbiol.">
        <title>High frequency of phylogenetically diverse reductive dehalogenase-homologous genes in deep subseafloor sedimentary metagenomes.</title>
        <authorList>
            <person name="Kawai M."/>
            <person name="Futagami T."/>
            <person name="Toyoda A."/>
            <person name="Takaki Y."/>
            <person name="Nishi S."/>
            <person name="Hori S."/>
            <person name="Arai W."/>
            <person name="Tsubouchi T."/>
            <person name="Morono Y."/>
            <person name="Uchiyama I."/>
            <person name="Ito T."/>
            <person name="Fujiyama A."/>
            <person name="Inagaki F."/>
            <person name="Takami H."/>
        </authorList>
    </citation>
    <scope>NUCLEOTIDE SEQUENCE</scope>
    <source>
        <strain evidence="2">Expedition CK06-06</strain>
    </source>
</reference>
<accession>X1BN66</accession>
<dbReference type="EMBL" id="BART01001841">
    <property type="protein sequence ID" value="GAG73556.1"/>
    <property type="molecule type" value="Genomic_DNA"/>
</dbReference>